<dbReference type="PANTHER" id="PTHR12839">
    <property type="entry name" value="NONSENSE-MEDIATED MRNA DECAY PROTEIN 2 UP-FRAMESHIFT SUPPRESSOR 2"/>
    <property type="match status" value="1"/>
</dbReference>
<organism evidence="5 6">
    <name type="scientific">Tilletiaria anomala (strain ATCC 24038 / CBS 436.72 / UBC 951)</name>
    <dbReference type="NCBI Taxonomy" id="1037660"/>
    <lineage>
        <taxon>Eukaryota</taxon>
        <taxon>Fungi</taxon>
        <taxon>Dikarya</taxon>
        <taxon>Basidiomycota</taxon>
        <taxon>Ustilaginomycotina</taxon>
        <taxon>Exobasidiomycetes</taxon>
        <taxon>Georgefischeriales</taxon>
        <taxon>Tilletiariaceae</taxon>
        <taxon>Tilletiaria</taxon>
    </lineage>
</organism>
<accession>A0A066WP64</accession>
<dbReference type="GO" id="GO:0005737">
    <property type="term" value="C:cytoplasm"/>
    <property type="evidence" value="ECO:0007669"/>
    <property type="project" value="UniProtKB-SubCell"/>
</dbReference>
<dbReference type="SUPFAM" id="SSF48371">
    <property type="entry name" value="ARM repeat"/>
    <property type="match status" value="2"/>
</dbReference>
<comment type="caution">
    <text evidence="5">The sequence shown here is derived from an EMBL/GenBank/DDBJ whole genome shotgun (WGS) entry which is preliminary data.</text>
</comment>
<dbReference type="InterPro" id="IPR016024">
    <property type="entry name" value="ARM-type_fold"/>
</dbReference>
<dbReference type="GO" id="GO:0000184">
    <property type="term" value="P:nuclear-transcribed mRNA catabolic process, nonsense-mediated decay"/>
    <property type="evidence" value="ECO:0007669"/>
    <property type="project" value="InterPro"/>
</dbReference>
<reference evidence="5 6" key="1">
    <citation type="submission" date="2014-05" db="EMBL/GenBank/DDBJ databases">
        <title>Draft genome sequence of a rare smut relative, Tilletiaria anomala UBC 951.</title>
        <authorList>
            <consortium name="DOE Joint Genome Institute"/>
            <person name="Toome M."/>
            <person name="Kuo A."/>
            <person name="Henrissat B."/>
            <person name="Lipzen A."/>
            <person name="Tritt A."/>
            <person name="Yoshinaga Y."/>
            <person name="Zane M."/>
            <person name="Barry K."/>
            <person name="Grigoriev I.V."/>
            <person name="Spatafora J.W."/>
            <person name="Aimea M.C."/>
        </authorList>
    </citation>
    <scope>NUCLEOTIDE SEQUENCE [LARGE SCALE GENOMIC DNA]</scope>
    <source>
        <strain evidence="5 6">UBC 951</strain>
    </source>
</reference>
<dbReference type="HOGENOM" id="CLU_002633_1_1_1"/>
<feature type="compositionally biased region" description="Acidic residues" evidence="3">
    <location>
        <begin position="990"/>
        <end position="1002"/>
    </location>
</feature>
<feature type="domain" description="MIF4G" evidence="4">
    <location>
        <begin position="511"/>
        <end position="700"/>
    </location>
</feature>
<dbReference type="RefSeq" id="XP_013245255.1">
    <property type="nucleotide sequence ID" value="XM_013389801.1"/>
</dbReference>
<dbReference type="InParanoid" id="A0A066WP64"/>
<keyword evidence="2" id="KW-0963">Cytoplasm</keyword>
<name>A0A066WP64_TILAU</name>
<dbReference type="OrthoDB" id="27832at2759"/>
<dbReference type="GO" id="GO:0003723">
    <property type="term" value="F:RNA binding"/>
    <property type="evidence" value="ECO:0007669"/>
    <property type="project" value="InterPro"/>
</dbReference>
<comment type="subcellular location">
    <subcellularLocation>
        <location evidence="1">Cytoplasm</location>
    </subcellularLocation>
</comment>
<feature type="compositionally biased region" description="Low complexity" evidence="3">
    <location>
        <begin position="1"/>
        <end position="21"/>
    </location>
</feature>
<feature type="region of interest" description="Disordered" evidence="3">
    <location>
        <begin position="470"/>
        <end position="501"/>
    </location>
</feature>
<dbReference type="InterPro" id="IPR039762">
    <property type="entry name" value="Nmd2/UPF2"/>
</dbReference>
<sequence>MSEAASAAATNTSGTANKAAAIAAERDRKRQQLRDANLRIWESGPAVTHTGPLDSNLKKNTAFVKRVKQGLGADARDQLIKELGILNLDKYLEEILQVVPEGLSKCTAAKDSFAAIEILSAFHTRFGGPAFSKPVSVQLSAQLAQPSRASIQALSPEQKEREESMRIARQKGIIRVAADAALVECVRGDGQGSEGTPGLEWLYTTTRDMLTSDREHANVPILTVLLKAHGTVLLGPKSANVDEVSDTLQEVSLQEHGSAASERPVPVLQVPLEWQAKFRKLCAIYFGTLSKRISRDHLRLFEQDKRNHEAYIRSGEIFEDRQQNYEKMTKNLDKLIEAGKGLSELIDVPMPVLREAKEIALGGSVGVNLDATPNLQSTDAEERYASGMSPWEDEDTRKFYEDILDLKDVVPASVLALEKGASEPILDGWAKQKEALDASSRTDAEDKEQPLAAQGAHEEVIAIVENSPCLPSKDLDSSSQPQSPMLHADMPHDDVEEDSEGQITAGPAAQLNALLAKLPEMTNRAMIDSAAVDFVYLNNKLARRKLVRATSNVPRNRSDLIPYYARLIATLNRYMPDVGTLVTSTLDEEFRYFQRKRQADMHESRARNVRFLSELTKFKVTPIHIIFHCLKVCLDGFSGHNIDNLAGFLEGCGRFLLRTPETSDRMRSALELLRRKRAATNLDHRQVLILDNAYYQCNPPERKATQKRERSPMEQFINHLVFNVLSKKHLEKVLKLMRKLHWEDPAIIKHLHEVFTKMWKVKFSHIHLLVILLHDLQPYHSDFSIRVIDQICEDIRAGMEANIFKNNQRRVATVKFLGELYNYRMISSSIIFDQLWSFTTFGHRNGTPLPNQISPLDAPDDYFRVRLVCTLLDTCGMCFDRGSPKKRLDEFLVFFNFYLMSKQQPLPMDVDFMLSDLLESLRPNFELKKTFEEAAQAVQEMERAKGVPSAQQEAEESDDESSDDDDDDDDVGQRGNRARSSGATTPIDGADSDADTEIDNAVDEPHIEDESMIMRGERERQMLQEQDEEFARELAKMMAESSSVPPGGATRSQKGLFDAAIPLLKRSSASVAESVDQTEAVAKDGQHMKFSLLSKRGNRVLTHDVDVPIDAAIAVNTRTKQMRDAAERQQLKQLVLSYEGREQERQDESLMHEFKNRGFKVKVVKDRNAG</sequence>
<feature type="compositionally biased region" description="Acidic residues" evidence="3">
    <location>
        <begin position="953"/>
        <end position="970"/>
    </location>
</feature>
<protein>
    <submittedName>
        <fullName evidence="5">ARM repeat-containing protein</fullName>
    </submittedName>
</protein>
<dbReference type="GO" id="GO:0035145">
    <property type="term" value="C:exon-exon junction complex"/>
    <property type="evidence" value="ECO:0007669"/>
    <property type="project" value="TreeGrafter"/>
</dbReference>
<dbReference type="SMART" id="SM00543">
    <property type="entry name" value="MIF4G"/>
    <property type="match status" value="2"/>
</dbReference>
<evidence type="ECO:0000313" key="6">
    <source>
        <dbReference type="Proteomes" id="UP000027361"/>
    </source>
</evidence>
<dbReference type="Pfam" id="PF02854">
    <property type="entry name" value="MIF4G"/>
    <property type="match status" value="2"/>
</dbReference>
<dbReference type="Pfam" id="PF04050">
    <property type="entry name" value="Upf2"/>
    <property type="match status" value="1"/>
</dbReference>
<dbReference type="FunCoup" id="A0A066WP64">
    <property type="interactions" value="634"/>
</dbReference>
<feature type="domain" description="MIF4G" evidence="4">
    <location>
        <begin position="715"/>
        <end position="924"/>
    </location>
</feature>
<dbReference type="InterPro" id="IPR003890">
    <property type="entry name" value="MIF4G-like_typ-3"/>
</dbReference>
<dbReference type="InterPro" id="IPR007193">
    <property type="entry name" value="Upf2/Nmd2_C"/>
</dbReference>
<dbReference type="Gene3D" id="1.25.40.180">
    <property type="match status" value="3"/>
</dbReference>
<evidence type="ECO:0000259" key="4">
    <source>
        <dbReference type="SMART" id="SM00543"/>
    </source>
</evidence>
<evidence type="ECO:0000256" key="1">
    <source>
        <dbReference type="ARBA" id="ARBA00004496"/>
    </source>
</evidence>
<evidence type="ECO:0000256" key="3">
    <source>
        <dbReference type="SAM" id="MobiDB-lite"/>
    </source>
</evidence>
<proteinExistence type="predicted"/>
<dbReference type="FunFam" id="1.25.40.180:FF:000037">
    <property type="entry name" value="Nonsense-mediated mRNA decay factor (Upf2)"/>
    <property type="match status" value="1"/>
</dbReference>
<feature type="compositionally biased region" description="Basic and acidic residues" evidence="3">
    <location>
        <begin position="436"/>
        <end position="449"/>
    </location>
</feature>
<keyword evidence="6" id="KW-1185">Reference proteome</keyword>
<evidence type="ECO:0000313" key="5">
    <source>
        <dbReference type="EMBL" id="KDN52395.1"/>
    </source>
</evidence>
<dbReference type="PANTHER" id="PTHR12839:SF7">
    <property type="entry name" value="REGULATOR OF NONSENSE TRANSCRIPTS 2"/>
    <property type="match status" value="1"/>
</dbReference>
<dbReference type="GeneID" id="25263778"/>
<feature type="region of interest" description="Disordered" evidence="3">
    <location>
        <begin position="1"/>
        <end position="26"/>
    </location>
</feature>
<evidence type="ECO:0000256" key="2">
    <source>
        <dbReference type="ARBA" id="ARBA00022490"/>
    </source>
</evidence>
<gene>
    <name evidence="5" type="ORF">K437DRAFT_254166</name>
</gene>
<feature type="region of interest" description="Disordered" evidence="3">
    <location>
        <begin position="436"/>
        <end position="455"/>
    </location>
</feature>
<dbReference type="Proteomes" id="UP000027361">
    <property type="component" value="Unassembled WGS sequence"/>
</dbReference>
<feature type="region of interest" description="Disordered" evidence="3">
    <location>
        <begin position="940"/>
        <end position="1004"/>
    </location>
</feature>
<dbReference type="OMA" id="DFQHHQI"/>
<dbReference type="EMBL" id="JMSN01000010">
    <property type="protein sequence ID" value="KDN52395.1"/>
    <property type="molecule type" value="Genomic_DNA"/>
</dbReference>
<dbReference type="STRING" id="1037660.A0A066WP64"/>
<dbReference type="AlphaFoldDB" id="A0A066WP64"/>